<evidence type="ECO:0000256" key="5">
    <source>
        <dbReference type="ARBA" id="ARBA00022519"/>
    </source>
</evidence>
<dbReference type="GO" id="GO:0009103">
    <property type="term" value="P:lipopolysaccharide biosynthetic process"/>
    <property type="evidence" value="ECO:0007669"/>
    <property type="project" value="UniProtKB-KW"/>
</dbReference>
<feature type="transmembrane region" description="Helical" evidence="14">
    <location>
        <begin position="275"/>
        <end position="292"/>
    </location>
</feature>
<dbReference type="GO" id="GO:0022857">
    <property type="term" value="F:transmembrane transporter activity"/>
    <property type="evidence" value="ECO:0007669"/>
    <property type="project" value="InterPro"/>
</dbReference>
<dbReference type="Proteomes" id="UP000237925">
    <property type="component" value="Chromosome"/>
</dbReference>
<evidence type="ECO:0000256" key="9">
    <source>
        <dbReference type="ARBA" id="ARBA00022989"/>
    </source>
</evidence>
<dbReference type="GO" id="GO:0005886">
    <property type="term" value="C:plasma membrane"/>
    <property type="evidence" value="ECO:0007669"/>
    <property type="project" value="UniProtKB-SubCell"/>
</dbReference>
<dbReference type="InterPro" id="IPR037185">
    <property type="entry name" value="EmrE-like"/>
</dbReference>
<dbReference type="InterPro" id="IPR000390">
    <property type="entry name" value="Small_drug/metabolite_transptr"/>
</dbReference>
<evidence type="ECO:0000256" key="6">
    <source>
        <dbReference type="ARBA" id="ARBA00022556"/>
    </source>
</evidence>
<dbReference type="KEGG" id="mela:C6568_13090"/>
<gene>
    <name evidence="16" type="ORF">C6568_13090</name>
</gene>
<keyword evidence="10" id="KW-0443">Lipid metabolism</keyword>
<reference evidence="16 17" key="1">
    <citation type="submission" date="2018-03" db="EMBL/GenBank/DDBJ databases">
        <title>Genome sequencing of Melaminivora sp.</title>
        <authorList>
            <person name="Kim S.-J."/>
            <person name="Heo J."/>
            <person name="Ahn J.-H."/>
            <person name="Kwon S.-W."/>
        </authorList>
    </citation>
    <scope>NUCLEOTIDE SEQUENCE [LARGE SCALE GENOMIC DNA]</scope>
    <source>
        <strain evidence="16 17">SC2-9</strain>
    </source>
</reference>
<dbReference type="Pfam" id="PF00892">
    <property type="entry name" value="EamA"/>
    <property type="match status" value="2"/>
</dbReference>
<keyword evidence="7 14" id="KW-0812">Transmembrane</keyword>
<dbReference type="PANTHER" id="PTHR30561">
    <property type="entry name" value="SMR FAMILY PROTON-DEPENDENT DRUG EFFLUX TRANSPORTER SUGE"/>
    <property type="match status" value="1"/>
</dbReference>
<feature type="transmembrane region" description="Helical" evidence="14">
    <location>
        <begin position="64"/>
        <end position="85"/>
    </location>
</feature>
<keyword evidence="8" id="KW-0448">Lipopolysaccharide biosynthesis</keyword>
<evidence type="ECO:0000256" key="13">
    <source>
        <dbReference type="ARBA" id="ARBA00039168"/>
    </source>
</evidence>
<comment type="similarity">
    <text evidence="12">Belongs to the drug/metabolite transporter (DMT) superfamily. Small multidrug resistance (SMR) (TC 2.A.7.1) family. Gdx/SugE subfamily.</text>
</comment>
<dbReference type="GO" id="GO:0009245">
    <property type="term" value="P:lipid A biosynthetic process"/>
    <property type="evidence" value="ECO:0007669"/>
    <property type="project" value="UniProtKB-KW"/>
</dbReference>
<feature type="domain" description="EamA" evidence="15">
    <location>
        <begin position="8"/>
        <end position="136"/>
    </location>
</feature>
<accession>A0A2R3QE82</accession>
<keyword evidence="9 14" id="KW-1133">Transmembrane helix</keyword>
<feature type="transmembrane region" description="Helical" evidence="14">
    <location>
        <begin position="92"/>
        <end position="113"/>
    </location>
</feature>
<keyword evidence="2" id="KW-0813">Transport</keyword>
<evidence type="ECO:0000256" key="7">
    <source>
        <dbReference type="ARBA" id="ARBA00022692"/>
    </source>
</evidence>
<evidence type="ECO:0000256" key="12">
    <source>
        <dbReference type="ARBA" id="ARBA00038151"/>
    </source>
</evidence>
<evidence type="ECO:0000256" key="3">
    <source>
        <dbReference type="ARBA" id="ARBA00022475"/>
    </source>
</evidence>
<evidence type="ECO:0000256" key="2">
    <source>
        <dbReference type="ARBA" id="ARBA00022448"/>
    </source>
</evidence>
<dbReference type="SUPFAM" id="SSF103481">
    <property type="entry name" value="Multidrug resistance efflux transporter EmrE"/>
    <property type="match status" value="2"/>
</dbReference>
<feature type="transmembrane region" description="Helical" evidence="14">
    <location>
        <begin position="6"/>
        <end position="23"/>
    </location>
</feature>
<dbReference type="EMBL" id="CP027667">
    <property type="protein sequence ID" value="AVO50083.1"/>
    <property type="molecule type" value="Genomic_DNA"/>
</dbReference>
<evidence type="ECO:0000256" key="14">
    <source>
        <dbReference type="SAM" id="Phobius"/>
    </source>
</evidence>
<feature type="transmembrane region" description="Helical" evidence="14">
    <location>
        <begin position="222"/>
        <end position="242"/>
    </location>
</feature>
<feature type="transmembrane region" description="Helical" evidence="14">
    <location>
        <begin position="119"/>
        <end position="137"/>
    </location>
</feature>
<organism evidence="16 17">
    <name type="scientific">Melaminivora suipulveris</name>
    <dbReference type="NCBI Taxonomy" id="2109913"/>
    <lineage>
        <taxon>Bacteria</taxon>
        <taxon>Pseudomonadati</taxon>
        <taxon>Pseudomonadota</taxon>
        <taxon>Betaproteobacteria</taxon>
        <taxon>Burkholderiales</taxon>
        <taxon>Comamonadaceae</taxon>
        <taxon>Melaminivora</taxon>
    </lineage>
</organism>
<evidence type="ECO:0000256" key="4">
    <source>
        <dbReference type="ARBA" id="ARBA00022516"/>
    </source>
</evidence>
<evidence type="ECO:0000256" key="11">
    <source>
        <dbReference type="ARBA" id="ARBA00023136"/>
    </source>
</evidence>
<dbReference type="Gene3D" id="1.10.3730.20">
    <property type="match status" value="2"/>
</dbReference>
<protein>
    <recommendedName>
        <fullName evidence="13">Guanidinium exporter</fullName>
    </recommendedName>
</protein>
<proteinExistence type="inferred from homology"/>
<evidence type="ECO:0000259" key="15">
    <source>
        <dbReference type="Pfam" id="PF00892"/>
    </source>
</evidence>
<evidence type="ECO:0000256" key="8">
    <source>
        <dbReference type="ARBA" id="ARBA00022985"/>
    </source>
</evidence>
<dbReference type="InterPro" id="IPR000620">
    <property type="entry name" value="EamA_dom"/>
</dbReference>
<evidence type="ECO:0000313" key="17">
    <source>
        <dbReference type="Proteomes" id="UP000237925"/>
    </source>
</evidence>
<keyword evidence="11 14" id="KW-0472">Membrane</keyword>
<evidence type="ECO:0000256" key="1">
    <source>
        <dbReference type="ARBA" id="ARBA00004651"/>
    </source>
</evidence>
<feature type="transmembrane region" description="Helical" evidence="14">
    <location>
        <begin position="32"/>
        <end position="52"/>
    </location>
</feature>
<dbReference type="RefSeq" id="WP_106684510.1">
    <property type="nucleotide sequence ID" value="NZ_CP027667.1"/>
</dbReference>
<feature type="domain" description="EamA" evidence="15">
    <location>
        <begin position="156"/>
        <end position="290"/>
    </location>
</feature>
<keyword evidence="4" id="KW-0444">Lipid biosynthesis</keyword>
<feature type="transmembrane region" description="Helical" evidence="14">
    <location>
        <begin position="158"/>
        <end position="179"/>
    </location>
</feature>
<dbReference type="PANTHER" id="PTHR30561:SF0">
    <property type="entry name" value="GUANIDINIUM EXPORTER"/>
    <property type="match status" value="1"/>
</dbReference>
<keyword evidence="3" id="KW-1003">Cell membrane</keyword>
<name>A0A2R3QE82_9BURK</name>
<dbReference type="AlphaFoldDB" id="A0A2R3QE82"/>
<sequence length="293" mass="30853">MSLQAFGLILLAGLIHALWNIAAKKAGGDARFAFFTSALMMLVWAPLGWWLGRDAVPLWGAREWAIVAVSGVLHVVYYVTLLRGYRKADLTVVYPLARGTGPLLSSLTAIVLLGERLTAWGALGIAAVVGGVFLIAGGPALLRARRGGEAQQRLRKGLLYGVLTGVFIASYTVVDGYAVKAMLLSPILVDYMGNLVRVAVLAPAALRRPAELRALWATQWRHALLVATVSPIAYVLVLYAMQSAPLSLVAPAREVSMLFAALIGGHLLGEGDRAARIAGAVLIAGGVAALALG</sequence>
<evidence type="ECO:0000256" key="10">
    <source>
        <dbReference type="ARBA" id="ARBA00023098"/>
    </source>
</evidence>
<comment type="subcellular location">
    <subcellularLocation>
        <location evidence="1">Cell membrane</location>
        <topology evidence="1">Multi-pass membrane protein</topology>
    </subcellularLocation>
</comment>
<keyword evidence="6" id="KW-0441">Lipid A biosynthesis</keyword>
<keyword evidence="5" id="KW-0997">Cell inner membrane</keyword>
<evidence type="ECO:0000313" key="16">
    <source>
        <dbReference type="EMBL" id="AVO50083.1"/>
    </source>
</evidence>
<keyword evidence="17" id="KW-1185">Reference proteome</keyword>
<dbReference type="OrthoDB" id="9783707at2"/>